<protein>
    <submittedName>
        <fullName evidence="2">Uncharacterized protein</fullName>
    </submittedName>
</protein>
<keyword evidence="1" id="KW-0732">Signal</keyword>
<name>A0ABX8AE96_9BRAD</name>
<feature type="chain" id="PRO_5046208980" evidence="1">
    <location>
        <begin position="23"/>
        <end position="151"/>
    </location>
</feature>
<evidence type="ECO:0000313" key="2">
    <source>
        <dbReference type="EMBL" id="QUS40954.1"/>
    </source>
</evidence>
<reference evidence="2 3" key="1">
    <citation type="submission" date="2019-02" db="EMBL/GenBank/DDBJ databases">
        <title>Emended description of the genus Rhodopseudomonas and description of Rhodopseudomonas albus sp. nov., a non-phototrophic, heavy-metal-tolerant bacterium isolated from garden soil.</title>
        <authorList>
            <person name="Bao Z."/>
            <person name="Cao W.W."/>
            <person name="Sato Y."/>
            <person name="Nishizawa T."/>
            <person name="Zhao J."/>
            <person name="Guo Y."/>
            <person name="Ohta H."/>
        </authorList>
    </citation>
    <scope>NUCLEOTIDE SEQUENCE [LARGE SCALE GENOMIC DNA]</scope>
    <source>
        <strain evidence="2 3">SK50-23</strain>
    </source>
</reference>
<proteinExistence type="predicted"/>
<dbReference type="Proteomes" id="UP000682843">
    <property type="component" value="Chromosome"/>
</dbReference>
<accession>A0ABX8AE96</accession>
<dbReference type="EMBL" id="CP036498">
    <property type="protein sequence ID" value="QUS40954.1"/>
    <property type="molecule type" value="Genomic_DNA"/>
</dbReference>
<dbReference type="RefSeq" id="WP_211909550.1">
    <property type="nucleotide sequence ID" value="NZ_CP036498.1"/>
</dbReference>
<feature type="signal peptide" evidence="1">
    <location>
        <begin position="1"/>
        <end position="22"/>
    </location>
</feature>
<gene>
    <name evidence="2" type="ORF">RPMA_20495</name>
</gene>
<sequence>MTSRSAYLAIALFAALASPAHADRCDDLAKQLKSQIDGISIGRTAANVIYLSHPAAKQLRLGCINRTVTNELFAQSPTRKPAPAFTDLVASAGAVVFTIPKQDTLRGSQRCLSRMGLLRGNDIKMRFRRLDFRCTRDKTTATISMSRGRNE</sequence>
<evidence type="ECO:0000313" key="3">
    <source>
        <dbReference type="Proteomes" id="UP000682843"/>
    </source>
</evidence>
<organism evidence="2 3">
    <name type="scientific">Tardiphaga alba</name>
    <dbReference type="NCBI Taxonomy" id="340268"/>
    <lineage>
        <taxon>Bacteria</taxon>
        <taxon>Pseudomonadati</taxon>
        <taxon>Pseudomonadota</taxon>
        <taxon>Alphaproteobacteria</taxon>
        <taxon>Hyphomicrobiales</taxon>
        <taxon>Nitrobacteraceae</taxon>
        <taxon>Tardiphaga</taxon>
    </lineage>
</organism>
<keyword evidence="3" id="KW-1185">Reference proteome</keyword>
<evidence type="ECO:0000256" key="1">
    <source>
        <dbReference type="SAM" id="SignalP"/>
    </source>
</evidence>